<proteinExistence type="inferred from homology"/>
<dbReference type="InterPro" id="IPR013685">
    <property type="entry name" value="POTRA_FtsQ_type"/>
</dbReference>
<dbReference type="Proteomes" id="UP000789833">
    <property type="component" value="Unassembled WGS sequence"/>
</dbReference>
<dbReference type="InterPro" id="IPR034746">
    <property type="entry name" value="POTRA"/>
</dbReference>
<comment type="caution">
    <text evidence="10">The sequence shown here is derived from an EMBL/GenBank/DDBJ whole genome shotgun (WGS) entry which is preliminary data.</text>
</comment>
<keyword evidence="4 8" id="KW-0812">Transmembrane</keyword>
<evidence type="ECO:0000259" key="9">
    <source>
        <dbReference type="PROSITE" id="PS51779"/>
    </source>
</evidence>
<evidence type="ECO:0000313" key="11">
    <source>
        <dbReference type="Proteomes" id="UP000789833"/>
    </source>
</evidence>
<dbReference type="PANTHER" id="PTHR37820:SF1">
    <property type="entry name" value="CELL DIVISION PROTEIN FTSQ"/>
    <property type="match status" value="1"/>
</dbReference>
<dbReference type="Gene3D" id="3.10.20.310">
    <property type="entry name" value="membrane protein fhac"/>
    <property type="match status" value="1"/>
</dbReference>
<organism evidence="10 11">
    <name type="scientific">Sutcliffiella rhizosphaerae</name>
    <dbReference type="NCBI Taxonomy" id="2880967"/>
    <lineage>
        <taxon>Bacteria</taxon>
        <taxon>Bacillati</taxon>
        <taxon>Bacillota</taxon>
        <taxon>Bacilli</taxon>
        <taxon>Bacillales</taxon>
        <taxon>Bacillaceae</taxon>
        <taxon>Sutcliffiella</taxon>
    </lineage>
</organism>
<dbReference type="InterPro" id="IPR050487">
    <property type="entry name" value="FtsQ_DivIB"/>
</dbReference>
<dbReference type="PANTHER" id="PTHR37820">
    <property type="entry name" value="CELL DIVISION PROTEIN DIVIB"/>
    <property type="match status" value="1"/>
</dbReference>
<evidence type="ECO:0000256" key="8">
    <source>
        <dbReference type="HAMAP-Rule" id="MF_00912"/>
    </source>
</evidence>
<evidence type="ECO:0000256" key="7">
    <source>
        <dbReference type="ARBA" id="ARBA00023306"/>
    </source>
</evidence>
<dbReference type="Pfam" id="PF08478">
    <property type="entry name" value="POTRA_1"/>
    <property type="match status" value="1"/>
</dbReference>
<keyword evidence="3 8" id="KW-0132">Cell division</keyword>
<dbReference type="InterPro" id="IPR026580">
    <property type="entry name" value="DivIB"/>
</dbReference>
<keyword evidence="7 8" id="KW-0131">Cell cycle</keyword>
<feature type="domain" description="POTRA" evidence="9">
    <location>
        <begin position="53"/>
        <end position="121"/>
    </location>
</feature>
<keyword evidence="5 8" id="KW-1133">Transmembrane helix</keyword>
<sequence length="266" mass="30435">MFLMDKGKVVTLEDRVPKIKQLRKQKANRRLIIYLSLFFILLALIIYSQSPLSKVAVIEVTGNNHVSKEEIINLAEITKETSIWRVNEEKKSELILEHKEIAEATVQRKFPNSVEINVKENNRVAYIYESNNYYPVMDNGKMLSVLEIGNHLPDDAPLMMNWRNGEMVEYFIGELIKLPQSIINSISEIHHTPTEIDANHITLFMNDGFEVSATIRGFSEKMIAYPSVVEQLDPSVKGVINLEVGTFFKPYESVEEEEDGTDENDG</sequence>
<dbReference type="PROSITE" id="PS51779">
    <property type="entry name" value="POTRA"/>
    <property type="match status" value="1"/>
</dbReference>
<protein>
    <recommendedName>
        <fullName evidence="8">Cell division protein DivIB</fullName>
    </recommendedName>
</protein>
<dbReference type="HAMAP" id="MF_00912">
    <property type="entry name" value="DivIB"/>
    <property type="match status" value="1"/>
</dbReference>
<keyword evidence="6 8" id="KW-0472">Membrane</keyword>
<evidence type="ECO:0000313" key="10">
    <source>
        <dbReference type="EMBL" id="CAG9619801.1"/>
    </source>
</evidence>
<keyword evidence="11" id="KW-1185">Reference proteome</keyword>
<dbReference type="Pfam" id="PF03799">
    <property type="entry name" value="FtsQ_DivIB_C"/>
    <property type="match status" value="1"/>
</dbReference>
<feature type="transmembrane region" description="Helical" evidence="8">
    <location>
        <begin position="31"/>
        <end position="48"/>
    </location>
</feature>
<comment type="similarity">
    <text evidence="8">Belongs to the FtsQ/DivIB family. DivIB subfamily.</text>
</comment>
<name>A0ABM8YIY1_9BACI</name>
<keyword evidence="2 8" id="KW-1003">Cell membrane</keyword>
<evidence type="ECO:0000256" key="5">
    <source>
        <dbReference type="ARBA" id="ARBA00022989"/>
    </source>
</evidence>
<evidence type="ECO:0000256" key="3">
    <source>
        <dbReference type="ARBA" id="ARBA00022618"/>
    </source>
</evidence>
<gene>
    <name evidence="8 10" type="primary">divIB</name>
    <name evidence="10" type="ORF">BACCIP111883_00569</name>
</gene>
<dbReference type="InterPro" id="IPR005548">
    <property type="entry name" value="Cell_div_FtsQ/DivIB_C"/>
</dbReference>
<comment type="function">
    <text evidence="8">Cell division protein that may be involved in stabilizing or promoting the assembly of the division complex.</text>
</comment>
<evidence type="ECO:0000256" key="1">
    <source>
        <dbReference type="ARBA" id="ARBA00004370"/>
    </source>
</evidence>
<comment type="subcellular location">
    <subcellularLocation>
        <location evidence="8">Cell membrane</location>
        <topology evidence="8">Single-pass type II membrane protein</topology>
    </subcellularLocation>
    <subcellularLocation>
        <location evidence="1">Membrane</location>
    </subcellularLocation>
    <text evidence="8">Localizes to the division septum.</text>
</comment>
<reference evidence="10 11" key="1">
    <citation type="submission" date="2021-10" db="EMBL/GenBank/DDBJ databases">
        <authorList>
            <person name="Criscuolo A."/>
        </authorList>
    </citation>
    <scope>NUCLEOTIDE SEQUENCE [LARGE SCALE GENOMIC DNA]</scope>
    <source>
        <strain evidence="11">CIP 111883</strain>
    </source>
</reference>
<evidence type="ECO:0000256" key="6">
    <source>
        <dbReference type="ARBA" id="ARBA00023136"/>
    </source>
</evidence>
<dbReference type="Gene3D" id="3.40.50.10960">
    <property type="match status" value="1"/>
</dbReference>
<dbReference type="GO" id="GO:0051301">
    <property type="term" value="P:cell division"/>
    <property type="evidence" value="ECO:0007669"/>
    <property type="project" value="UniProtKB-KW"/>
</dbReference>
<evidence type="ECO:0000256" key="4">
    <source>
        <dbReference type="ARBA" id="ARBA00022692"/>
    </source>
</evidence>
<accession>A0ABM8YIY1</accession>
<dbReference type="EMBL" id="CAKJTJ010000002">
    <property type="protein sequence ID" value="CAG9619801.1"/>
    <property type="molecule type" value="Genomic_DNA"/>
</dbReference>
<evidence type="ECO:0000256" key="2">
    <source>
        <dbReference type="ARBA" id="ARBA00022475"/>
    </source>
</evidence>